<evidence type="ECO:0000313" key="3">
    <source>
        <dbReference type="Proteomes" id="UP001303222"/>
    </source>
</evidence>
<comment type="caution">
    <text evidence="2">The sequence shown here is derived from an EMBL/GenBank/DDBJ whole genome shotgun (WGS) entry which is preliminary data.</text>
</comment>
<reference evidence="2" key="1">
    <citation type="journal article" date="2023" name="Mol. Phylogenet. Evol.">
        <title>Genome-scale phylogeny and comparative genomics of the fungal order Sordariales.</title>
        <authorList>
            <person name="Hensen N."/>
            <person name="Bonometti L."/>
            <person name="Westerberg I."/>
            <person name="Brannstrom I.O."/>
            <person name="Guillou S."/>
            <person name="Cros-Aarteil S."/>
            <person name="Calhoun S."/>
            <person name="Haridas S."/>
            <person name="Kuo A."/>
            <person name="Mondo S."/>
            <person name="Pangilinan J."/>
            <person name="Riley R."/>
            <person name="LaButti K."/>
            <person name="Andreopoulos B."/>
            <person name="Lipzen A."/>
            <person name="Chen C."/>
            <person name="Yan M."/>
            <person name="Daum C."/>
            <person name="Ng V."/>
            <person name="Clum A."/>
            <person name="Steindorff A."/>
            <person name="Ohm R.A."/>
            <person name="Martin F."/>
            <person name="Silar P."/>
            <person name="Natvig D.O."/>
            <person name="Lalanne C."/>
            <person name="Gautier V."/>
            <person name="Ament-Velasquez S.L."/>
            <person name="Kruys A."/>
            <person name="Hutchinson M.I."/>
            <person name="Powell A.J."/>
            <person name="Barry K."/>
            <person name="Miller A.N."/>
            <person name="Grigoriev I.V."/>
            <person name="Debuchy R."/>
            <person name="Gladieux P."/>
            <person name="Hiltunen Thoren M."/>
            <person name="Johannesson H."/>
        </authorList>
    </citation>
    <scope>NUCLEOTIDE SEQUENCE</scope>
    <source>
        <strain evidence="2">CBS 626.80</strain>
    </source>
</reference>
<feature type="domain" description="Heterokaryon incompatibility" evidence="1">
    <location>
        <begin position="146"/>
        <end position="227"/>
    </location>
</feature>
<dbReference type="PANTHER" id="PTHR33112:SF16">
    <property type="entry name" value="HETEROKARYON INCOMPATIBILITY DOMAIN-CONTAINING PROTEIN"/>
    <property type="match status" value="1"/>
</dbReference>
<dbReference type="PANTHER" id="PTHR33112">
    <property type="entry name" value="DOMAIN PROTEIN, PUTATIVE-RELATED"/>
    <property type="match status" value="1"/>
</dbReference>
<organism evidence="2 3">
    <name type="scientific">Pseudoneurospora amorphoporcata</name>
    <dbReference type="NCBI Taxonomy" id="241081"/>
    <lineage>
        <taxon>Eukaryota</taxon>
        <taxon>Fungi</taxon>
        <taxon>Dikarya</taxon>
        <taxon>Ascomycota</taxon>
        <taxon>Pezizomycotina</taxon>
        <taxon>Sordariomycetes</taxon>
        <taxon>Sordariomycetidae</taxon>
        <taxon>Sordariales</taxon>
        <taxon>Sordariaceae</taxon>
        <taxon>Pseudoneurospora</taxon>
    </lineage>
</organism>
<accession>A0AAN6P3Z4</accession>
<dbReference type="EMBL" id="MU859079">
    <property type="protein sequence ID" value="KAK3955212.1"/>
    <property type="molecule type" value="Genomic_DNA"/>
</dbReference>
<name>A0AAN6P3Z4_9PEZI</name>
<evidence type="ECO:0000259" key="1">
    <source>
        <dbReference type="Pfam" id="PF06985"/>
    </source>
</evidence>
<dbReference type="AlphaFoldDB" id="A0AAN6P3Z4"/>
<proteinExistence type="predicted"/>
<sequence length="236" mass="26120">MRLIPGPSRPIGGSLLPVALEIRQTNSSDSVSPSALDQTGLFTPRESATTRTWTLASLTFNNGRVRIACFLAICSGVYRIPEQTSDTVIQCFHEESQALHWMETCINTHPTCPNPGGFLPTRVLKSSKGPRARVKETTHEDKNVHYAALSYCWGGDQALLLTLDTIDELSTIGLSQENLPRTIADAITVAIVLGIQHLWVDALCILQNDSVIEAEWCKRWKTMVGHYSGRQLYIDL</sequence>
<evidence type="ECO:0000313" key="2">
    <source>
        <dbReference type="EMBL" id="KAK3955212.1"/>
    </source>
</evidence>
<protein>
    <recommendedName>
        <fullName evidence="1">Heterokaryon incompatibility domain-containing protein</fullName>
    </recommendedName>
</protein>
<dbReference type="Proteomes" id="UP001303222">
    <property type="component" value="Unassembled WGS sequence"/>
</dbReference>
<gene>
    <name evidence="2" type="ORF">QBC32DRAFT_205825</name>
</gene>
<dbReference type="InterPro" id="IPR010730">
    <property type="entry name" value="HET"/>
</dbReference>
<dbReference type="Pfam" id="PF06985">
    <property type="entry name" value="HET"/>
    <property type="match status" value="1"/>
</dbReference>
<keyword evidence="3" id="KW-1185">Reference proteome</keyword>
<reference evidence="2" key="2">
    <citation type="submission" date="2023-06" db="EMBL/GenBank/DDBJ databases">
        <authorList>
            <consortium name="Lawrence Berkeley National Laboratory"/>
            <person name="Mondo S.J."/>
            <person name="Hensen N."/>
            <person name="Bonometti L."/>
            <person name="Westerberg I."/>
            <person name="Brannstrom I.O."/>
            <person name="Guillou S."/>
            <person name="Cros-Aarteil S."/>
            <person name="Calhoun S."/>
            <person name="Haridas S."/>
            <person name="Kuo A."/>
            <person name="Pangilinan J."/>
            <person name="Riley R."/>
            <person name="Labutti K."/>
            <person name="Andreopoulos B."/>
            <person name="Lipzen A."/>
            <person name="Chen C."/>
            <person name="Yanf M."/>
            <person name="Daum C."/>
            <person name="Ng V."/>
            <person name="Clum A."/>
            <person name="Steindorff A."/>
            <person name="Ohm R."/>
            <person name="Martin F."/>
            <person name="Silar P."/>
            <person name="Natvig D."/>
            <person name="Lalanne C."/>
            <person name="Gautier V."/>
            <person name="Ament-Velasquez S.L."/>
            <person name="Kruys A."/>
            <person name="Hutchinson M.I."/>
            <person name="Powell A.J."/>
            <person name="Barry K."/>
            <person name="Miller A.N."/>
            <person name="Grigoriev I.V."/>
            <person name="Debuchy R."/>
            <person name="Gladieux P."/>
            <person name="Thoren M.H."/>
            <person name="Johannesson H."/>
        </authorList>
    </citation>
    <scope>NUCLEOTIDE SEQUENCE</scope>
    <source>
        <strain evidence="2">CBS 626.80</strain>
    </source>
</reference>